<dbReference type="AlphaFoldDB" id="A0A1T4RP98"/>
<evidence type="ECO:0000313" key="1">
    <source>
        <dbReference type="EMBL" id="SKA17784.1"/>
    </source>
</evidence>
<keyword evidence="2" id="KW-1185">Reference proteome</keyword>
<name>A0A1T4RP98_9HYPH</name>
<gene>
    <name evidence="1" type="ORF">SAMN02745126_04006</name>
</gene>
<proteinExistence type="predicted"/>
<dbReference type="Pfam" id="PF24072">
    <property type="entry name" value="T7_gp14"/>
    <property type="match status" value="1"/>
</dbReference>
<reference evidence="2" key="1">
    <citation type="submission" date="2017-02" db="EMBL/GenBank/DDBJ databases">
        <authorList>
            <person name="Varghese N."/>
            <person name="Submissions S."/>
        </authorList>
    </citation>
    <scope>NUCLEOTIDE SEQUENCE [LARGE SCALE GENOMIC DNA]</scope>
    <source>
        <strain evidence="2">ATCC 27094</strain>
    </source>
</reference>
<dbReference type="STRING" id="225324.SAMN02745126_04006"/>
<accession>A0A1T4RP98</accession>
<dbReference type="EMBL" id="FUWJ01000005">
    <property type="protein sequence ID" value="SKA17784.1"/>
    <property type="molecule type" value="Genomic_DNA"/>
</dbReference>
<dbReference type="InterPro" id="IPR038996">
    <property type="entry name" value="Gp14"/>
</dbReference>
<organism evidence="1 2">
    <name type="scientific">Enhydrobacter aerosaccus</name>
    <dbReference type="NCBI Taxonomy" id="225324"/>
    <lineage>
        <taxon>Bacteria</taxon>
        <taxon>Pseudomonadati</taxon>
        <taxon>Pseudomonadota</taxon>
        <taxon>Alphaproteobacteria</taxon>
        <taxon>Hyphomicrobiales</taxon>
        <taxon>Enhydrobacter</taxon>
    </lineage>
</organism>
<dbReference type="Proteomes" id="UP000190092">
    <property type="component" value="Unassembled WGS sequence"/>
</dbReference>
<protein>
    <submittedName>
        <fullName evidence="1">Uncharacterized protein</fullName>
    </submittedName>
</protein>
<sequence length="164" mass="16931">MSAYNKKVNAANAAADAIDKSTVFQYAMDGLQEIQVQNQAQIKEGQARTKLDAATGEAAGAAASGGVTGNSVQELFRTYAVATGKDISNIRSDAEGQIAQGEAQKKGQQMSAQNQILNIAEGLPDNPSNAIVGNFIAAGLGIAKDYMADTTSTPGRGIFGRSFG</sequence>
<evidence type="ECO:0000313" key="2">
    <source>
        <dbReference type="Proteomes" id="UP000190092"/>
    </source>
</evidence>